<keyword evidence="3" id="KW-0732">Signal</keyword>
<dbReference type="CDD" id="cd00261">
    <property type="entry name" value="AAI_SS"/>
    <property type="match status" value="1"/>
</dbReference>
<dbReference type="SUPFAM" id="SSF47699">
    <property type="entry name" value="Bifunctional inhibitor/lipid-transfer protein/seed storage 2S albumin"/>
    <property type="match status" value="1"/>
</dbReference>
<keyword evidence="2" id="KW-0964">Secreted</keyword>
<comment type="caution">
    <text evidence="5">The sequence shown here is derived from an EMBL/GenBank/DDBJ whole genome shotgun (WGS) entry which is preliminary data.</text>
</comment>
<dbReference type="InterPro" id="IPR006106">
    <property type="entry name" value="Allergen/soft/tryp_amyl_inhib"/>
</dbReference>
<sequence length="151" mass="15755">MASSSSSNLLAAAVLLSVLAAAGGSAGTTCVPGWGIPHNPLPSCRWYVASRTCGIGPLLPLPELRRRCCRELADIAAYCRCTALSILIDGVIPPGPDAQLEGRLEDLPGCPRAVQRRFAATLITEAECNLPTITGVAECPWILGGETMPSK</sequence>
<reference evidence="5" key="2">
    <citation type="submission" date="2020-10" db="EMBL/GenBank/DDBJ databases">
        <authorList>
            <person name="Cooper E.A."/>
            <person name="Brenton Z.W."/>
            <person name="Flinn B.S."/>
            <person name="Jenkins J."/>
            <person name="Shu S."/>
            <person name="Flowers D."/>
            <person name="Luo F."/>
            <person name="Wang Y."/>
            <person name="Xia P."/>
            <person name="Barry K."/>
            <person name="Daum C."/>
            <person name="Lipzen A."/>
            <person name="Yoshinaga Y."/>
            <person name="Schmutz J."/>
            <person name="Saski C."/>
            <person name="Vermerris W."/>
            <person name="Kresovich S."/>
        </authorList>
    </citation>
    <scope>NUCLEOTIDE SEQUENCE</scope>
</reference>
<feature type="domain" description="Bifunctional inhibitor/plant lipid transfer protein/seed storage helical" evidence="4">
    <location>
        <begin position="30"/>
        <end position="139"/>
    </location>
</feature>
<comment type="subcellular location">
    <subcellularLocation>
        <location evidence="1">Secreted</location>
    </subcellularLocation>
</comment>
<reference evidence="5" key="1">
    <citation type="journal article" date="2019" name="BMC Genomics">
        <title>A new reference genome for Sorghum bicolor reveals high levels of sequence similarity between sweet and grain genotypes: implications for the genetics of sugar metabolism.</title>
        <authorList>
            <person name="Cooper E.A."/>
            <person name="Brenton Z.W."/>
            <person name="Flinn B.S."/>
            <person name="Jenkins J."/>
            <person name="Shu S."/>
            <person name="Flowers D."/>
            <person name="Luo F."/>
            <person name="Wang Y."/>
            <person name="Xia P."/>
            <person name="Barry K."/>
            <person name="Daum C."/>
            <person name="Lipzen A."/>
            <person name="Yoshinaga Y."/>
            <person name="Schmutz J."/>
            <person name="Saski C."/>
            <person name="Vermerris W."/>
            <person name="Kresovich S."/>
        </authorList>
    </citation>
    <scope>NUCLEOTIDE SEQUENCE</scope>
</reference>
<dbReference type="PROSITE" id="PS00426">
    <property type="entry name" value="CEREAL_TRYP_AMYL_INH"/>
    <property type="match status" value="1"/>
</dbReference>
<dbReference type="GO" id="GO:0005576">
    <property type="term" value="C:extracellular region"/>
    <property type="evidence" value="ECO:0007669"/>
    <property type="project" value="UniProtKB-SubCell"/>
</dbReference>
<dbReference type="Gene3D" id="1.10.110.10">
    <property type="entry name" value="Plant lipid-transfer and hydrophobic proteins"/>
    <property type="match status" value="1"/>
</dbReference>
<dbReference type="Pfam" id="PF00234">
    <property type="entry name" value="Tryp_alpha_amyl"/>
    <property type="match status" value="1"/>
</dbReference>
<accession>A0A921UUJ5</accession>
<dbReference type="Proteomes" id="UP000807115">
    <property type="component" value="Chromosome 2"/>
</dbReference>
<dbReference type="EMBL" id="CM027681">
    <property type="protein sequence ID" value="KAG0542186.1"/>
    <property type="molecule type" value="Genomic_DNA"/>
</dbReference>
<dbReference type="InterPro" id="IPR036312">
    <property type="entry name" value="Bifun_inhib/LTP/seed_sf"/>
</dbReference>
<evidence type="ECO:0000313" key="5">
    <source>
        <dbReference type="EMBL" id="KAG0542186.1"/>
    </source>
</evidence>
<dbReference type="InterPro" id="IPR006105">
    <property type="entry name" value="Allergen/tryp_amyl_inhib_CS"/>
</dbReference>
<organism evidence="5 6">
    <name type="scientific">Sorghum bicolor</name>
    <name type="common">Sorghum</name>
    <name type="synonym">Sorghum vulgare</name>
    <dbReference type="NCBI Taxonomy" id="4558"/>
    <lineage>
        <taxon>Eukaryota</taxon>
        <taxon>Viridiplantae</taxon>
        <taxon>Streptophyta</taxon>
        <taxon>Embryophyta</taxon>
        <taxon>Tracheophyta</taxon>
        <taxon>Spermatophyta</taxon>
        <taxon>Magnoliopsida</taxon>
        <taxon>Liliopsida</taxon>
        <taxon>Poales</taxon>
        <taxon>Poaceae</taxon>
        <taxon>PACMAD clade</taxon>
        <taxon>Panicoideae</taxon>
        <taxon>Andropogonodae</taxon>
        <taxon>Andropogoneae</taxon>
        <taxon>Sorghinae</taxon>
        <taxon>Sorghum</taxon>
    </lineage>
</organism>
<dbReference type="GO" id="GO:0004867">
    <property type="term" value="F:serine-type endopeptidase inhibitor activity"/>
    <property type="evidence" value="ECO:0007669"/>
    <property type="project" value="InterPro"/>
</dbReference>
<protein>
    <recommendedName>
        <fullName evidence="4">Bifunctional inhibitor/plant lipid transfer protein/seed storage helical domain-containing protein</fullName>
    </recommendedName>
</protein>
<feature type="chain" id="PRO_5037448670" description="Bifunctional inhibitor/plant lipid transfer protein/seed storage helical domain-containing protein" evidence="3">
    <location>
        <begin position="27"/>
        <end position="151"/>
    </location>
</feature>
<evidence type="ECO:0000313" key="6">
    <source>
        <dbReference type="Proteomes" id="UP000807115"/>
    </source>
</evidence>
<evidence type="ECO:0000256" key="3">
    <source>
        <dbReference type="SAM" id="SignalP"/>
    </source>
</evidence>
<dbReference type="PRINTS" id="PR00808">
    <property type="entry name" value="AMLASEINHBTR"/>
</dbReference>
<evidence type="ECO:0000259" key="4">
    <source>
        <dbReference type="SMART" id="SM00499"/>
    </source>
</evidence>
<dbReference type="InterPro" id="IPR016140">
    <property type="entry name" value="Bifunc_inhib/LTP/seed_store"/>
</dbReference>
<dbReference type="PANTHER" id="PTHR34481:SF2">
    <property type="entry name" value="TRYPSIN_FACTOR XIIA INHIBITOR"/>
    <property type="match status" value="1"/>
</dbReference>
<evidence type="ECO:0000256" key="2">
    <source>
        <dbReference type="ARBA" id="ARBA00022525"/>
    </source>
</evidence>
<gene>
    <name evidence="5" type="ORF">BDA96_02G081400</name>
</gene>
<dbReference type="AlphaFoldDB" id="A0A921UUJ5"/>
<proteinExistence type="predicted"/>
<dbReference type="SMART" id="SM00499">
    <property type="entry name" value="AAI"/>
    <property type="match status" value="1"/>
</dbReference>
<dbReference type="PANTHER" id="PTHR34481">
    <property type="entry name" value="TRYPSIN/FACTOR XIIA INHIBITOR-RELATED"/>
    <property type="match status" value="1"/>
</dbReference>
<feature type="signal peptide" evidence="3">
    <location>
        <begin position="1"/>
        <end position="26"/>
    </location>
</feature>
<evidence type="ECO:0000256" key="1">
    <source>
        <dbReference type="ARBA" id="ARBA00004613"/>
    </source>
</evidence>
<name>A0A921UUJ5_SORBI</name>